<dbReference type="PROSITE" id="PS50977">
    <property type="entry name" value="HTH_TETR_2"/>
    <property type="match status" value="1"/>
</dbReference>
<dbReference type="InterPro" id="IPR041678">
    <property type="entry name" value="TetR_C_16"/>
</dbReference>
<organism evidence="4 5">
    <name type="scientific">Conexibacter stalactiti</name>
    <dbReference type="NCBI Taxonomy" id="1940611"/>
    <lineage>
        <taxon>Bacteria</taxon>
        <taxon>Bacillati</taxon>
        <taxon>Actinomycetota</taxon>
        <taxon>Thermoleophilia</taxon>
        <taxon>Solirubrobacterales</taxon>
        <taxon>Conexibacteraceae</taxon>
        <taxon>Conexibacter</taxon>
    </lineage>
</organism>
<name>A0ABU4HNQ4_9ACTN</name>
<dbReference type="InterPro" id="IPR001647">
    <property type="entry name" value="HTH_TetR"/>
</dbReference>
<dbReference type="InterPro" id="IPR050109">
    <property type="entry name" value="HTH-type_TetR-like_transc_reg"/>
</dbReference>
<dbReference type="Pfam" id="PF00440">
    <property type="entry name" value="TetR_N"/>
    <property type="match status" value="1"/>
</dbReference>
<evidence type="ECO:0000256" key="2">
    <source>
        <dbReference type="PROSITE-ProRule" id="PRU00335"/>
    </source>
</evidence>
<dbReference type="InterPro" id="IPR036271">
    <property type="entry name" value="Tet_transcr_reg_TetR-rel_C_sf"/>
</dbReference>
<keyword evidence="5" id="KW-1185">Reference proteome</keyword>
<dbReference type="PRINTS" id="PR00455">
    <property type="entry name" value="HTHTETR"/>
</dbReference>
<dbReference type="Gene3D" id="1.10.357.10">
    <property type="entry name" value="Tetracycline Repressor, domain 2"/>
    <property type="match status" value="1"/>
</dbReference>
<dbReference type="Pfam" id="PF17920">
    <property type="entry name" value="TetR_C_16"/>
    <property type="match status" value="1"/>
</dbReference>
<reference evidence="5" key="1">
    <citation type="submission" date="2023-07" db="EMBL/GenBank/DDBJ databases">
        <title>Conexibacter stalactiti sp. nov., isolated from stalactites in a lava cave and emended description of the genus Conexibacter.</title>
        <authorList>
            <person name="Lee S.D."/>
        </authorList>
    </citation>
    <scope>NUCLEOTIDE SEQUENCE [LARGE SCALE GENOMIC DNA]</scope>
    <source>
        <strain evidence="5">KCTC 39840</strain>
    </source>
</reference>
<proteinExistence type="predicted"/>
<sequence length="195" mass="21084">MSATSSRPARKRDAEATRRALLDAGGALFDERGYERATIREIGERAGVDPALIARYFGSKEALYLAVLADEERAARRGPFVADLHAIAERVLTRWDRSDSSPVRRVIADPTPAGAEWREIVRRVMEPGVLGPAREAVGDGADAELRAELLLALLVGISVTRANGTMPALHDVSREELLRQVAPLLDALRAGPGAE</sequence>
<dbReference type="EMBL" id="JAWSTH010000024">
    <property type="protein sequence ID" value="MDW5594894.1"/>
    <property type="molecule type" value="Genomic_DNA"/>
</dbReference>
<gene>
    <name evidence="4" type="ORF">R7226_11125</name>
</gene>
<feature type="DNA-binding region" description="H-T-H motif" evidence="2">
    <location>
        <begin position="38"/>
        <end position="57"/>
    </location>
</feature>
<comment type="caution">
    <text evidence="4">The sequence shown here is derived from an EMBL/GenBank/DDBJ whole genome shotgun (WGS) entry which is preliminary data.</text>
</comment>
<keyword evidence="1 2" id="KW-0238">DNA-binding</keyword>
<accession>A0ABU4HNQ4</accession>
<dbReference type="InterPro" id="IPR009057">
    <property type="entry name" value="Homeodomain-like_sf"/>
</dbReference>
<reference evidence="4 5" key="2">
    <citation type="submission" date="2023-10" db="EMBL/GenBank/DDBJ databases">
        <authorList>
            <person name="Han X.F."/>
        </authorList>
    </citation>
    <scope>NUCLEOTIDE SEQUENCE [LARGE SCALE GENOMIC DNA]</scope>
    <source>
        <strain evidence="4 5">KCTC 39840</strain>
    </source>
</reference>
<dbReference type="PANTHER" id="PTHR30055">
    <property type="entry name" value="HTH-TYPE TRANSCRIPTIONAL REGULATOR RUTR"/>
    <property type="match status" value="1"/>
</dbReference>
<dbReference type="SUPFAM" id="SSF46689">
    <property type="entry name" value="Homeodomain-like"/>
    <property type="match status" value="1"/>
</dbReference>
<protein>
    <submittedName>
        <fullName evidence="4">TetR family transcriptional regulator</fullName>
    </submittedName>
</protein>
<evidence type="ECO:0000313" key="5">
    <source>
        <dbReference type="Proteomes" id="UP001284601"/>
    </source>
</evidence>
<evidence type="ECO:0000256" key="1">
    <source>
        <dbReference type="ARBA" id="ARBA00023125"/>
    </source>
</evidence>
<dbReference type="PANTHER" id="PTHR30055:SF235">
    <property type="entry name" value="TRANSCRIPTIONAL REGULATORY PROTEIN"/>
    <property type="match status" value="1"/>
</dbReference>
<dbReference type="Proteomes" id="UP001284601">
    <property type="component" value="Unassembled WGS sequence"/>
</dbReference>
<dbReference type="RefSeq" id="WP_318597227.1">
    <property type="nucleotide sequence ID" value="NZ_JAWSTH010000024.1"/>
</dbReference>
<feature type="domain" description="HTH tetR-type" evidence="3">
    <location>
        <begin position="15"/>
        <end position="75"/>
    </location>
</feature>
<evidence type="ECO:0000313" key="4">
    <source>
        <dbReference type="EMBL" id="MDW5594894.1"/>
    </source>
</evidence>
<dbReference type="SUPFAM" id="SSF48498">
    <property type="entry name" value="Tetracyclin repressor-like, C-terminal domain"/>
    <property type="match status" value="1"/>
</dbReference>
<evidence type="ECO:0000259" key="3">
    <source>
        <dbReference type="PROSITE" id="PS50977"/>
    </source>
</evidence>